<dbReference type="HAMAP" id="MF_00361">
    <property type="entry name" value="NAD_kinase"/>
    <property type="match status" value="1"/>
</dbReference>
<evidence type="ECO:0000256" key="4">
    <source>
        <dbReference type="ARBA" id="ARBA00023027"/>
    </source>
</evidence>
<comment type="function">
    <text evidence="6">Involved in the regulation of the intracellular balance of NAD and NADP, and is a key enzyme in the biosynthesis of NADP. Catalyzes specifically the phosphorylation on 2'-hydroxyl of the adenosine moiety of NAD to yield NADP.</text>
</comment>
<feature type="binding site" evidence="6">
    <location>
        <position position="187"/>
    </location>
    <ligand>
        <name>NAD(+)</name>
        <dbReference type="ChEBI" id="CHEBI:57540"/>
    </ligand>
</feature>
<feature type="active site" description="Proton acceptor" evidence="6">
    <location>
        <position position="83"/>
    </location>
</feature>
<feature type="binding site" evidence="6">
    <location>
        <begin position="83"/>
        <end position="84"/>
    </location>
    <ligand>
        <name>NAD(+)</name>
        <dbReference type="ChEBI" id="CHEBI:57540"/>
    </ligand>
</feature>
<protein>
    <recommendedName>
        <fullName evidence="6">NAD kinase</fullName>
        <ecNumber evidence="6">2.7.1.23</ecNumber>
    </recommendedName>
    <alternativeName>
        <fullName evidence="6">ATP-dependent NAD kinase</fullName>
    </alternativeName>
</protein>
<keyword evidence="3 6" id="KW-0521">NADP</keyword>
<dbReference type="EC" id="2.7.1.23" evidence="6"/>
<dbReference type="SUPFAM" id="SSF111331">
    <property type="entry name" value="NAD kinase/diacylglycerol kinase-like"/>
    <property type="match status" value="1"/>
</dbReference>
<keyword evidence="1 6" id="KW-0808">Transferase</keyword>
<feature type="binding site" evidence="6">
    <location>
        <position position="261"/>
    </location>
    <ligand>
        <name>NAD(+)</name>
        <dbReference type="ChEBI" id="CHEBI:57540"/>
    </ligand>
</feature>
<evidence type="ECO:0000256" key="2">
    <source>
        <dbReference type="ARBA" id="ARBA00022777"/>
    </source>
</evidence>
<keyword evidence="6" id="KW-0547">Nucleotide-binding</keyword>
<comment type="catalytic activity">
    <reaction evidence="5 6">
        <text>NAD(+) + ATP = ADP + NADP(+) + H(+)</text>
        <dbReference type="Rhea" id="RHEA:18629"/>
        <dbReference type="ChEBI" id="CHEBI:15378"/>
        <dbReference type="ChEBI" id="CHEBI:30616"/>
        <dbReference type="ChEBI" id="CHEBI:57540"/>
        <dbReference type="ChEBI" id="CHEBI:58349"/>
        <dbReference type="ChEBI" id="CHEBI:456216"/>
        <dbReference type="EC" id="2.7.1.23"/>
    </reaction>
</comment>
<comment type="caution">
    <text evidence="7">The sequence shown here is derived from an EMBL/GenBank/DDBJ whole genome shotgun (WGS) entry which is preliminary data.</text>
</comment>
<evidence type="ECO:0000256" key="5">
    <source>
        <dbReference type="ARBA" id="ARBA00047925"/>
    </source>
</evidence>
<dbReference type="InterPro" id="IPR017438">
    <property type="entry name" value="ATP-NAD_kinase_N"/>
</dbReference>
<comment type="cofactor">
    <cofactor evidence="6">
        <name>a divalent metal cation</name>
        <dbReference type="ChEBI" id="CHEBI:60240"/>
    </cofactor>
</comment>
<name>A0ABW1EJN5_9BACT</name>
<gene>
    <name evidence="6" type="primary">nadK</name>
    <name evidence="7" type="ORF">ACFPT7_19560</name>
</gene>
<feature type="binding site" evidence="6">
    <location>
        <position position="168"/>
    </location>
    <ligand>
        <name>NAD(+)</name>
        <dbReference type="ChEBI" id="CHEBI:57540"/>
    </ligand>
</feature>
<dbReference type="Gene3D" id="3.40.50.10330">
    <property type="entry name" value="Probable inorganic polyphosphate/atp-NAD kinase, domain 1"/>
    <property type="match status" value="1"/>
</dbReference>
<comment type="subcellular location">
    <subcellularLocation>
        <location evidence="6">Cytoplasm</location>
    </subcellularLocation>
</comment>
<dbReference type="InterPro" id="IPR016064">
    <property type="entry name" value="NAD/diacylglycerol_kinase_sf"/>
</dbReference>
<dbReference type="Pfam" id="PF20143">
    <property type="entry name" value="NAD_kinase_C"/>
    <property type="match status" value="1"/>
</dbReference>
<dbReference type="Gene3D" id="2.60.200.30">
    <property type="entry name" value="Probable inorganic polyphosphate/atp-NAD kinase, domain 2"/>
    <property type="match status" value="1"/>
</dbReference>
<dbReference type="PANTHER" id="PTHR20275">
    <property type="entry name" value="NAD KINASE"/>
    <property type="match status" value="1"/>
</dbReference>
<keyword evidence="4 6" id="KW-0520">NAD</keyword>
<evidence type="ECO:0000256" key="6">
    <source>
        <dbReference type="HAMAP-Rule" id="MF_00361"/>
    </source>
</evidence>
<comment type="similarity">
    <text evidence="6">Belongs to the NAD kinase family.</text>
</comment>
<dbReference type="GO" id="GO:0016301">
    <property type="term" value="F:kinase activity"/>
    <property type="evidence" value="ECO:0007669"/>
    <property type="project" value="UniProtKB-KW"/>
</dbReference>
<dbReference type="Proteomes" id="UP001596091">
    <property type="component" value="Unassembled WGS sequence"/>
</dbReference>
<keyword evidence="8" id="KW-1185">Reference proteome</keyword>
<dbReference type="EMBL" id="JBHSPH010000010">
    <property type="protein sequence ID" value="MFC5864514.1"/>
    <property type="molecule type" value="Genomic_DNA"/>
</dbReference>
<comment type="caution">
    <text evidence="6">Lacks conserved residue(s) required for the propagation of feature annotation.</text>
</comment>
<proteinExistence type="inferred from homology"/>
<feature type="binding site" evidence="6">
    <location>
        <begin position="157"/>
        <end position="158"/>
    </location>
    <ligand>
        <name>NAD(+)</name>
        <dbReference type="ChEBI" id="CHEBI:57540"/>
    </ligand>
</feature>
<dbReference type="PANTHER" id="PTHR20275:SF0">
    <property type="entry name" value="NAD KINASE"/>
    <property type="match status" value="1"/>
</dbReference>
<accession>A0ABW1EJN5</accession>
<dbReference type="Pfam" id="PF01513">
    <property type="entry name" value="NAD_kinase"/>
    <property type="match status" value="1"/>
</dbReference>
<evidence type="ECO:0000313" key="8">
    <source>
        <dbReference type="Proteomes" id="UP001596091"/>
    </source>
</evidence>
<dbReference type="InterPro" id="IPR017437">
    <property type="entry name" value="ATP-NAD_kinase_PpnK-typ_C"/>
</dbReference>
<evidence type="ECO:0000313" key="7">
    <source>
        <dbReference type="EMBL" id="MFC5864514.1"/>
    </source>
</evidence>
<evidence type="ECO:0000256" key="3">
    <source>
        <dbReference type="ARBA" id="ARBA00022857"/>
    </source>
</evidence>
<keyword evidence="2 6" id="KW-0418">Kinase</keyword>
<keyword evidence="6" id="KW-0067">ATP-binding</keyword>
<dbReference type="RefSeq" id="WP_263333070.1">
    <property type="nucleotide sequence ID" value="NZ_JAGSYH010000001.1"/>
</dbReference>
<reference evidence="8" key="1">
    <citation type="journal article" date="2019" name="Int. J. Syst. Evol. Microbiol.">
        <title>The Global Catalogue of Microorganisms (GCM) 10K type strain sequencing project: providing services to taxonomists for standard genome sequencing and annotation.</title>
        <authorList>
            <consortium name="The Broad Institute Genomics Platform"/>
            <consortium name="The Broad Institute Genome Sequencing Center for Infectious Disease"/>
            <person name="Wu L."/>
            <person name="Ma J."/>
        </authorList>
    </citation>
    <scope>NUCLEOTIDE SEQUENCE [LARGE SCALE GENOMIC DNA]</scope>
    <source>
        <strain evidence="8">JCM 4087</strain>
    </source>
</reference>
<evidence type="ECO:0000256" key="1">
    <source>
        <dbReference type="ARBA" id="ARBA00022679"/>
    </source>
</evidence>
<keyword evidence="6" id="KW-0963">Cytoplasm</keyword>
<organism evidence="7 8">
    <name type="scientific">Acidicapsa dinghuensis</name>
    <dbReference type="NCBI Taxonomy" id="2218256"/>
    <lineage>
        <taxon>Bacteria</taxon>
        <taxon>Pseudomonadati</taxon>
        <taxon>Acidobacteriota</taxon>
        <taxon>Terriglobia</taxon>
        <taxon>Terriglobales</taxon>
        <taxon>Acidobacteriaceae</taxon>
        <taxon>Acidicapsa</taxon>
    </lineage>
</organism>
<feature type="binding site" evidence="6">
    <location>
        <position position="185"/>
    </location>
    <ligand>
        <name>NAD(+)</name>
        <dbReference type="ChEBI" id="CHEBI:57540"/>
    </ligand>
</feature>
<sequence>MTRIAIVSKPSKPELIRLLPELVDWLREHQFEPVLDRESASYMVGPAAAYKGESGSLVGGLEIRDRVDLPTAKPVLVIVLGGDGTLLAVGRIFAPSDTPILSVNLGSLGFLTEVRLSSLFPTLDSWCADCHAIDERAMLHTDLWRGDVCIEGFEAVNDIVLSKSAIARMADFAVELDGMLVARFRADGVIVSTPTGSTAYTLAANGPIMVPGVDALVITPICPHLLTLRPIVIPGTAGLTLRIEGPKGGQPNSTILTVDGQQAVDLRIGDELRCRRSEYAVKLVRIGGNGFFEALRTKLKWGER</sequence>
<dbReference type="InterPro" id="IPR002504">
    <property type="entry name" value="NADK"/>
</dbReference>